<dbReference type="CDD" id="cd00155">
    <property type="entry name" value="RasGEF"/>
    <property type="match status" value="1"/>
</dbReference>
<feature type="region of interest" description="Disordered" evidence="3">
    <location>
        <begin position="274"/>
        <end position="347"/>
    </location>
</feature>
<dbReference type="CDD" id="cd06224">
    <property type="entry name" value="REM"/>
    <property type="match status" value="1"/>
</dbReference>
<feature type="region of interest" description="Disordered" evidence="3">
    <location>
        <begin position="1"/>
        <end position="31"/>
    </location>
</feature>
<dbReference type="SMART" id="SM00568">
    <property type="entry name" value="GRAM"/>
    <property type="match status" value="1"/>
</dbReference>
<dbReference type="PROSITE" id="PS50212">
    <property type="entry name" value="RASGEF_NTER"/>
    <property type="match status" value="1"/>
</dbReference>
<feature type="region of interest" description="Disordered" evidence="3">
    <location>
        <begin position="210"/>
        <end position="257"/>
    </location>
</feature>
<evidence type="ECO:0000256" key="1">
    <source>
        <dbReference type="ARBA" id="ARBA00022658"/>
    </source>
</evidence>
<feature type="domain" description="Cyclic nucleotide-binding" evidence="5">
    <location>
        <begin position="1019"/>
        <end position="1129"/>
    </location>
</feature>
<dbReference type="RefSeq" id="XP_020438834.1">
    <property type="nucleotide sequence ID" value="XM_020571560.1"/>
</dbReference>
<dbReference type="InterPro" id="IPR001895">
    <property type="entry name" value="RASGEF_cat_dom"/>
</dbReference>
<dbReference type="CDD" id="cd00038">
    <property type="entry name" value="CAP_ED"/>
    <property type="match status" value="2"/>
</dbReference>
<dbReference type="InterPro" id="IPR008937">
    <property type="entry name" value="Ras-like_GEF"/>
</dbReference>
<evidence type="ECO:0000256" key="2">
    <source>
        <dbReference type="PROSITE-ProRule" id="PRU00168"/>
    </source>
</evidence>
<dbReference type="FunCoup" id="D3AWQ7">
    <property type="interactions" value="66"/>
</dbReference>
<dbReference type="GeneID" id="31356068"/>
<feature type="compositionally biased region" description="Polar residues" evidence="3">
    <location>
        <begin position="210"/>
        <end position="225"/>
    </location>
</feature>
<dbReference type="SMART" id="SM00100">
    <property type="entry name" value="cNMP"/>
    <property type="match status" value="2"/>
</dbReference>
<dbReference type="PANTHER" id="PTHR23113:SF254">
    <property type="entry name" value="CYCLIC GMP-BINDING PROTEIN D"/>
    <property type="match status" value="1"/>
</dbReference>
<accession>D3AWQ7</accession>
<dbReference type="InParanoid" id="D3AWQ7"/>
<dbReference type="InterPro" id="IPR004182">
    <property type="entry name" value="GRAM"/>
</dbReference>
<proteinExistence type="predicted"/>
<dbReference type="Pfam" id="PF00618">
    <property type="entry name" value="RasGEF_N"/>
    <property type="match status" value="1"/>
</dbReference>
<protein>
    <submittedName>
        <fullName evidence="7">RasGEF domain-containing protein</fullName>
    </submittedName>
</protein>
<evidence type="ECO:0000313" key="7">
    <source>
        <dbReference type="EMBL" id="EFA86730.1"/>
    </source>
</evidence>
<keyword evidence="8" id="KW-1185">Reference proteome</keyword>
<dbReference type="InterPro" id="IPR036964">
    <property type="entry name" value="RASGEF_cat_dom_sf"/>
</dbReference>
<dbReference type="Gene3D" id="2.60.120.10">
    <property type="entry name" value="Jelly Rolls"/>
    <property type="match status" value="2"/>
</dbReference>
<evidence type="ECO:0000313" key="8">
    <source>
        <dbReference type="Proteomes" id="UP000001396"/>
    </source>
</evidence>
<evidence type="ECO:0000256" key="3">
    <source>
        <dbReference type="SAM" id="MobiDB-lite"/>
    </source>
</evidence>
<gene>
    <name evidence="7" type="primary">gbpD</name>
    <name evidence="7" type="ORF">PPL_00535</name>
</gene>
<feature type="compositionally biased region" description="Low complexity" evidence="3">
    <location>
        <begin position="275"/>
        <end position="303"/>
    </location>
</feature>
<dbReference type="Proteomes" id="UP000001396">
    <property type="component" value="Unassembled WGS sequence"/>
</dbReference>
<organism evidence="7 8">
    <name type="scientific">Heterostelium pallidum (strain ATCC 26659 / Pp 5 / PN500)</name>
    <name type="common">Cellular slime mold</name>
    <name type="synonym">Polysphondylium pallidum</name>
    <dbReference type="NCBI Taxonomy" id="670386"/>
    <lineage>
        <taxon>Eukaryota</taxon>
        <taxon>Amoebozoa</taxon>
        <taxon>Evosea</taxon>
        <taxon>Eumycetozoa</taxon>
        <taxon>Dictyostelia</taxon>
        <taxon>Acytosteliales</taxon>
        <taxon>Acytosteliaceae</taxon>
        <taxon>Heterostelium</taxon>
    </lineage>
</organism>
<feature type="domain" description="Cyclic nucleotide-binding" evidence="5">
    <location>
        <begin position="653"/>
        <end position="753"/>
    </location>
</feature>
<feature type="region of interest" description="Disordered" evidence="3">
    <location>
        <begin position="583"/>
        <end position="630"/>
    </location>
</feature>
<dbReference type="SMART" id="SM00147">
    <property type="entry name" value="RasGEF"/>
    <property type="match status" value="1"/>
</dbReference>
<dbReference type="STRING" id="670386.D3AWQ7"/>
<dbReference type="Gene3D" id="2.30.29.30">
    <property type="entry name" value="Pleckstrin-homology domain (PH domain)/Phosphotyrosine-binding domain (PTB)"/>
    <property type="match status" value="1"/>
</dbReference>
<feature type="domain" description="Ras-GEF" evidence="4">
    <location>
        <begin position="355"/>
        <end position="586"/>
    </location>
</feature>
<dbReference type="EMBL" id="ADBJ01000002">
    <property type="protein sequence ID" value="EFA86730.1"/>
    <property type="molecule type" value="Genomic_DNA"/>
</dbReference>
<evidence type="ECO:0000259" key="6">
    <source>
        <dbReference type="PROSITE" id="PS50212"/>
    </source>
</evidence>
<keyword evidence="1 2" id="KW-0344">Guanine-nucleotide releasing factor</keyword>
<dbReference type="Gene3D" id="1.10.840.10">
    <property type="entry name" value="Ras guanine-nucleotide exchange factors catalytic domain"/>
    <property type="match status" value="1"/>
</dbReference>
<dbReference type="InterPro" id="IPR014710">
    <property type="entry name" value="RmlC-like_jellyroll"/>
</dbReference>
<dbReference type="GO" id="GO:0007265">
    <property type="term" value="P:Ras protein signal transduction"/>
    <property type="evidence" value="ECO:0007669"/>
    <property type="project" value="TreeGrafter"/>
</dbReference>
<sequence length="1168" mass="128546">METTGKIVPPIINTSSSSTTTTTTTTSQTQPPVTFPFYKPDDETQIVYLPGVNRREGSLAIKCCNLPKLIEKMTQSLNYDHYFTSAFFLTFRDFTTPLEVMHLLISRYTGPPADSSKDHLRLFEIEIEIVQNKQIIGTLNDNDFQNTELCNVTIEFINSLAEDIKNELFLMFFRARKLAKPPHQQQQKVSPRPHTTIISSAASTMRFSFSVSPKTQSPNGTSNVLTGLLGTNGASGGSPNSTQQLQSSSSFDNNFNNRASMKVSKGIMSKILSPGGSTTNLSNSSIGSNNSNNSSSNGSSSSSGGSGGLSGSHSTSMHISSAPMSPSHNVQPHQQHPNNVDDEGYPVSNEKTAFLPEMIARELTVMEFELISALTLNEFSQKAWTKENQAINIQNLIVWFNRISSWVSTKIISKETPEERAIIIEAFINIANYAKELKNYNCVMEILGSLHNSSISRLKNSWALISPKANELFSSLNTVMSPDINFKMYRKMLSLVSPSEPCIPYVGLFLTDYTYLDESNPPLVNGGMVNVERIYLIGNRVQEFFQLFTNCSYNFQSQPQVREAILGEKVWDENETFRLSKIREEHNNNGTVSPSGSGGSSSSSSSLSSSSSHHHQSSSGSNLTVSGVSGSKRKGFASKYRMSFTGNDPPPSIASALSERDWKILSTNAKVIKHKKGKKILAMGEVNNNLYRVMTGRVKFENNAPEETRYLECGDIFGEDSFLYDRPMLFNVISDSDDCELVEIEKTFILQLFASEPILAATYYKHIAVLMAERLKFVLSANSSHESIQTNSAIGTYSHLGNSLSNYGHGSLSTSNLLSSSNSSGSSGGGSPSSPNSASPKLTSISSSQSMSAMNLMDNRRKSVAIEPSTIDILRNGNDSRFRSTFGLSTEEIIIKSYTCKHNGITGTLYITKHHLCFEGKFFGIHKQKMNPFEKITKILPEKGALSLTTNDKIKKFSFKSQEDLSEAYGIMTKIWKNHFGIVRSPTKTVSAANSPPTPPRSPKIGRGDSFTGISDLPSKEEWAQLLKGAKTLTFKKGEILVTEGTEFHKIFQITRGECTIIKGLNQTDINTSANPPTISSLSLGHKNLTILAKLSAGSIFGEMNFLLPGGSSTSVVVNSDELEVYTLEGYFLNIMLKSKPLLAPKFYKYLACVLESRVKQYRQSIVV</sequence>
<feature type="compositionally biased region" description="Low complexity" evidence="3">
    <location>
        <begin position="247"/>
        <end position="257"/>
    </location>
</feature>
<evidence type="ECO:0000259" key="5">
    <source>
        <dbReference type="PROSITE" id="PS50042"/>
    </source>
</evidence>
<dbReference type="SUPFAM" id="SSF48366">
    <property type="entry name" value="Ras GEF"/>
    <property type="match status" value="1"/>
</dbReference>
<dbReference type="InterPro" id="IPR000651">
    <property type="entry name" value="Ras-like_Gua-exchang_fac_N"/>
</dbReference>
<reference evidence="7 8" key="1">
    <citation type="journal article" date="2011" name="Genome Res.">
        <title>Phylogeny-wide analysis of social amoeba genomes highlights ancient origins for complex intercellular communication.</title>
        <authorList>
            <person name="Heidel A.J."/>
            <person name="Lawal H.M."/>
            <person name="Felder M."/>
            <person name="Schilde C."/>
            <person name="Helps N.R."/>
            <person name="Tunggal B."/>
            <person name="Rivero F."/>
            <person name="John U."/>
            <person name="Schleicher M."/>
            <person name="Eichinger L."/>
            <person name="Platzer M."/>
            <person name="Noegel A.A."/>
            <person name="Schaap P."/>
            <person name="Gloeckner G."/>
        </authorList>
    </citation>
    <scope>NUCLEOTIDE SEQUENCE [LARGE SCALE GENOMIC DNA]</scope>
    <source>
        <strain evidence="8">ATCC 26659 / Pp 5 / PN500</strain>
    </source>
</reference>
<dbReference type="AlphaFoldDB" id="D3AWQ7"/>
<feature type="compositionally biased region" description="Low complexity" evidence="3">
    <location>
        <begin position="832"/>
        <end position="844"/>
    </location>
</feature>
<dbReference type="Pfam" id="PF00617">
    <property type="entry name" value="RasGEF"/>
    <property type="match status" value="1"/>
</dbReference>
<dbReference type="Pfam" id="PF02893">
    <property type="entry name" value="GRAM"/>
    <property type="match status" value="1"/>
</dbReference>
<dbReference type="InterPro" id="IPR018490">
    <property type="entry name" value="cNMP-bd_dom_sf"/>
</dbReference>
<dbReference type="PANTHER" id="PTHR23113">
    <property type="entry name" value="GUANINE NUCLEOTIDE EXCHANGE FACTOR"/>
    <property type="match status" value="1"/>
</dbReference>
<evidence type="ECO:0000259" key="4">
    <source>
        <dbReference type="PROSITE" id="PS50009"/>
    </source>
</evidence>
<name>D3AWQ7_HETP5</name>
<dbReference type="OMA" id="WFNRISS"/>
<dbReference type="InterPro" id="IPR011993">
    <property type="entry name" value="PH-like_dom_sf"/>
</dbReference>
<dbReference type="Pfam" id="PF00027">
    <property type="entry name" value="cNMP_binding"/>
    <property type="match status" value="1"/>
</dbReference>
<dbReference type="GO" id="GO:0005886">
    <property type="term" value="C:plasma membrane"/>
    <property type="evidence" value="ECO:0007669"/>
    <property type="project" value="TreeGrafter"/>
</dbReference>
<feature type="compositionally biased region" description="Low complexity" evidence="3">
    <location>
        <begin position="14"/>
        <end position="30"/>
    </location>
</feature>
<feature type="region of interest" description="Disordered" evidence="3">
    <location>
        <begin position="818"/>
        <end position="844"/>
    </location>
</feature>
<dbReference type="InterPro" id="IPR000595">
    <property type="entry name" value="cNMP-bd_dom"/>
</dbReference>
<feature type="domain" description="N-terminal Ras-GEF" evidence="6">
    <location>
        <begin position="57"/>
        <end position="180"/>
    </location>
</feature>
<dbReference type="PROSITE" id="PS50042">
    <property type="entry name" value="CNMP_BINDING_3"/>
    <property type="match status" value="2"/>
</dbReference>
<feature type="compositionally biased region" description="Polar residues" evidence="3">
    <location>
        <begin position="322"/>
        <end position="338"/>
    </location>
</feature>
<feature type="compositionally biased region" description="Low complexity" evidence="3">
    <location>
        <begin position="600"/>
        <end position="621"/>
    </location>
</feature>
<feature type="compositionally biased region" description="Low complexity" evidence="3">
    <location>
        <begin position="311"/>
        <end position="321"/>
    </location>
</feature>
<dbReference type="SUPFAM" id="SSF51206">
    <property type="entry name" value="cAMP-binding domain-like"/>
    <property type="match status" value="2"/>
</dbReference>
<feature type="region of interest" description="Disordered" evidence="3">
    <location>
        <begin position="988"/>
        <end position="1011"/>
    </location>
</feature>
<feature type="compositionally biased region" description="Polar residues" evidence="3">
    <location>
        <begin position="237"/>
        <end position="246"/>
    </location>
</feature>
<dbReference type="Gene3D" id="1.20.870.10">
    <property type="entry name" value="Son of sevenless (SoS) protein Chain: S domain 1"/>
    <property type="match status" value="1"/>
</dbReference>
<dbReference type="InterPro" id="IPR023578">
    <property type="entry name" value="Ras_GEF_dom_sf"/>
</dbReference>
<dbReference type="GO" id="GO:0005085">
    <property type="term" value="F:guanyl-nucleotide exchange factor activity"/>
    <property type="evidence" value="ECO:0007669"/>
    <property type="project" value="UniProtKB-KW"/>
</dbReference>
<dbReference type="PROSITE" id="PS50009">
    <property type="entry name" value="RASGEF_CAT"/>
    <property type="match status" value="1"/>
</dbReference>
<comment type="caution">
    <text evidence="7">The sequence shown here is derived from an EMBL/GenBank/DDBJ whole genome shotgun (WGS) entry which is preliminary data.</text>
</comment>